<organism evidence="1 2">
    <name type="scientific">Tanacetum coccineum</name>
    <dbReference type="NCBI Taxonomy" id="301880"/>
    <lineage>
        <taxon>Eukaryota</taxon>
        <taxon>Viridiplantae</taxon>
        <taxon>Streptophyta</taxon>
        <taxon>Embryophyta</taxon>
        <taxon>Tracheophyta</taxon>
        <taxon>Spermatophyta</taxon>
        <taxon>Magnoliopsida</taxon>
        <taxon>eudicotyledons</taxon>
        <taxon>Gunneridae</taxon>
        <taxon>Pentapetalae</taxon>
        <taxon>asterids</taxon>
        <taxon>campanulids</taxon>
        <taxon>Asterales</taxon>
        <taxon>Asteraceae</taxon>
        <taxon>Asteroideae</taxon>
        <taxon>Anthemideae</taxon>
        <taxon>Anthemidinae</taxon>
        <taxon>Tanacetum</taxon>
    </lineage>
</organism>
<protein>
    <submittedName>
        <fullName evidence="1">Uncharacterized protein</fullName>
    </submittedName>
</protein>
<sequence length="115" mass="12096">MNRMEIAALGSVSGVPARKVNTVGNVGTHGTIDCGFPHSNVGQQMTFRLSLVDPAGDSTMRNSDLIGRMEYSGSSLCQARKRALDSRLITNSTKATRGHLSIHVVSATSSCATSS</sequence>
<accession>A0ABQ5CLA8</accession>
<reference evidence="1" key="1">
    <citation type="journal article" date="2022" name="Int. J. Mol. Sci.">
        <title>Draft Genome of Tanacetum Coccineum: Genomic Comparison of Closely Related Tanacetum-Family Plants.</title>
        <authorList>
            <person name="Yamashiro T."/>
            <person name="Shiraishi A."/>
            <person name="Nakayama K."/>
            <person name="Satake H."/>
        </authorList>
    </citation>
    <scope>NUCLEOTIDE SEQUENCE</scope>
</reference>
<dbReference type="EMBL" id="BQNB010014229">
    <property type="protein sequence ID" value="GJT25659.1"/>
    <property type="molecule type" value="Genomic_DNA"/>
</dbReference>
<reference evidence="1" key="2">
    <citation type="submission" date="2022-01" db="EMBL/GenBank/DDBJ databases">
        <authorList>
            <person name="Yamashiro T."/>
            <person name="Shiraishi A."/>
            <person name="Satake H."/>
            <person name="Nakayama K."/>
        </authorList>
    </citation>
    <scope>NUCLEOTIDE SEQUENCE</scope>
</reference>
<gene>
    <name evidence="1" type="ORF">Tco_0895596</name>
</gene>
<name>A0ABQ5CLA8_9ASTR</name>
<keyword evidence="2" id="KW-1185">Reference proteome</keyword>
<comment type="caution">
    <text evidence="1">The sequence shown here is derived from an EMBL/GenBank/DDBJ whole genome shotgun (WGS) entry which is preliminary data.</text>
</comment>
<dbReference type="Proteomes" id="UP001151760">
    <property type="component" value="Unassembled WGS sequence"/>
</dbReference>
<evidence type="ECO:0000313" key="1">
    <source>
        <dbReference type="EMBL" id="GJT25659.1"/>
    </source>
</evidence>
<proteinExistence type="predicted"/>
<evidence type="ECO:0000313" key="2">
    <source>
        <dbReference type="Proteomes" id="UP001151760"/>
    </source>
</evidence>